<name>A0ACC2KIL9_PERAE</name>
<dbReference type="EMBL" id="CM056817">
    <property type="protein sequence ID" value="KAJ8620830.1"/>
    <property type="molecule type" value="Genomic_DNA"/>
</dbReference>
<reference evidence="1 2" key="1">
    <citation type="journal article" date="2022" name="Hortic Res">
        <title>A haplotype resolved chromosomal level avocado genome allows analysis of novel avocado genes.</title>
        <authorList>
            <person name="Nath O."/>
            <person name="Fletcher S.J."/>
            <person name="Hayward A."/>
            <person name="Shaw L.M."/>
            <person name="Masouleh A.K."/>
            <person name="Furtado A."/>
            <person name="Henry R.J."/>
            <person name="Mitter N."/>
        </authorList>
    </citation>
    <scope>NUCLEOTIDE SEQUENCE [LARGE SCALE GENOMIC DNA]</scope>
    <source>
        <strain evidence="2">cv. Hass</strain>
    </source>
</reference>
<proteinExistence type="predicted"/>
<sequence length="370" mass="41603">MESLGRIQSQHQSHLHFSLPRPSFYKPFLPSLLPKPPLSKTSPSSSSIPKTSLRASFHHNHHHHLSPQPLLPSLTKNPTIPFHFLKPQNASPPKPLSSLLKSISISIAALALLLARFPTKPAFAASPAPPSTVESILSDSDSVSEADKEKALEEQLNSHPDDVKALKSLMECRIKLQKVPQAIETIERLIQLEPKEKEWPLLRAHLHLHGGDVDVAKSVFEDIIAADPFRVEAYHGLIMAVAQSEPGDMDALMKRIGDVMELCKKERRKEDLRDFKLLVAQLRVIEGKYEEALKLYGELVKEEPGDFRPYLCQGIIYTLIGKKDKAEKQFEKYQSLVPKGHPYAQYFNENVLATKVFSQMAEEEKVGSKR</sequence>
<evidence type="ECO:0000313" key="2">
    <source>
        <dbReference type="Proteomes" id="UP001234297"/>
    </source>
</evidence>
<keyword evidence="2" id="KW-1185">Reference proteome</keyword>
<comment type="caution">
    <text evidence="1">The sequence shown here is derived from an EMBL/GenBank/DDBJ whole genome shotgun (WGS) entry which is preliminary data.</text>
</comment>
<organism evidence="1 2">
    <name type="scientific">Persea americana</name>
    <name type="common">Avocado</name>
    <dbReference type="NCBI Taxonomy" id="3435"/>
    <lineage>
        <taxon>Eukaryota</taxon>
        <taxon>Viridiplantae</taxon>
        <taxon>Streptophyta</taxon>
        <taxon>Embryophyta</taxon>
        <taxon>Tracheophyta</taxon>
        <taxon>Spermatophyta</taxon>
        <taxon>Magnoliopsida</taxon>
        <taxon>Magnoliidae</taxon>
        <taxon>Laurales</taxon>
        <taxon>Lauraceae</taxon>
        <taxon>Persea</taxon>
    </lineage>
</organism>
<evidence type="ECO:0000313" key="1">
    <source>
        <dbReference type="EMBL" id="KAJ8620830.1"/>
    </source>
</evidence>
<dbReference type="Proteomes" id="UP001234297">
    <property type="component" value="Chromosome 9"/>
</dbReference>
<protein>
    <submittedName>
        <fullName evidence="1">Uncharacterized protein</fullName>
    </submittedName>
</protein>
<gene>
    <name evidence="1" type="ORF">MRB53_029359</name>
</gene>
<accession>A0ACC2KIL9</accession>